<feature type="domain" description="N-(5'phosphoribosyl) anthranilate isomerase (PRAI)" evidence="10">
    <location>
        <begin position="4"/>
        <end position="199"/>
    </location>
</feature>
<evidence type="ECO:0000256" key="2">
    <source>
        <dbReference type="ARBA" id="ARBA00004664"/>
    </source>
</evidence>
<dbReference type="CDD" id="cd00405">
    <property type="entry name" value="PRAI"/>
    <property type="match status" value="1"/>
</dbReference>
<dbReference type="PANTHER" id="PTHR42894">
    <property type="entry name" value="N-(5'-PHOSPHORIBOSYL)ANTHRANILATE ISOMERASE"/>
    <property type="match status" value="1"/>
</dbReference>
<evidence type="ECO:0000256" key="1">
    <source>
        <dbReference type="ARBA" id="ARBA00001164"/>
    </source>
</evidence>
<evidence type="ECO:0000256" key="8">
    <source>
        <dbReference type="ARBA" id="ARBA00023235"/>
    </source>
</evidence>
<evidence type="ECO:0000256" key="9">
    <source>
        <dbReference type="HAMAP-Rule" id="MF_00135"/>
    </source>
</evidence>
<dbReference type="Gene3D" id="3.20.20.70">
    <property type="entry name" value="Aldolase class I"/>
    <property type="match status" value="1"/>
</dbReference>
<sequence>MTKIKICGLSRPEDIQAVNQAGADYAGFVFAPSKRQVSFHQAEALIAGLHPRITPVGVFVNASPDQVAVAVQQTGIRAVQLHGDETPEQMAQIRSLCPQVHLWRAVRVQSREDLIQADQLGADALVLDSYHPTQYGGTGITGNWELIAGMLLSTPFFLAGGLNADNLEQAIHMVRPMGVDLSGGVETGGSKDQEKILQAVALAHRL</sequence>
<dbReference type="EMBL" id="DVGY01000005">
    <property type="protein sequence ID" value="HIR40238.1"/>
    <property type="molecule type" value="Genomic_DNA"/>
</dbReference>
<gene>
    <name evidence="9" type="primary">trpF</name>
    <name evidence="11" type="ORF">IAB36_00200</name>
</gene>
<dbReference type="Proteomes" id="UP000886749">
    <property type="component" value="Unassembled WGS sequence"/>
</dbReference>
<dbReference type="AlphaFoldDB" id="A0A9D1AHX0"/>
<dbReference type="HAMAP" id="MF_00135">
    <property type="entry name" value="PRAI"/>
    <property type="match status" value="1"/>
</dbReference>
<comment type="pathway">
    <text evidence="2 9">Amino-acid biosynthesis; L-tryptophan biosynthesis; L-tryptophan from chorismate: step 3/5.</text>
</comment>
<proteinExistence type="inferred from homology"/>
<reference evidence="11" key="2">
    <citation type="journal article" date="2021" name="PeerJ">
        <title>Extensive microbial diversity within the chicken gut microbiome revealed by metagenomics and culture.</title>
        <authorList>
            <person name="Gilroy R."/>
            <person name="Ravi A."/>
            <person name="Getino M."/>
            <person name="Pursley I."/>
            <person name="Horton D.L."/>
            <person name="Alikhan N.F."/>
            <person name="Baker D."/>
            <person name="Gharbi K."/>
            <person name="Hall N."/>
            <person name="Watson M."/>
            <person name="Adriaenssens E.M."/>
            <person name="Foster-Nyarko E."/>
            <person name="Jarju S."/>
            <person name="Secka A."/>
            <person name="Antonio M."/>
            <person name="Oren A."/>
            <person name="Chaudhuri R.R."/>
            <person name="La Ragione R."/>
            <person name="Hildebrand F."/>
            <person name="Pallen M.J."/>
        </authorList>
    </citation>
    <scope>NUCLEOTIDE SEQUENCE</scope>
    <source>
        <strain evidence="11">CHK184-25365</strain>
    </source>
</reference>
<evidence type="ECO:0000256" key="6">
    <source>
        <dbReference type="ARBA" id="ARBA00022822"/>
    </source>
</evidence>
<evidence type="ECO:0000313" key="12">
    <source>
        <dbReference type="Proteomes" id="UP000886749"/>
    </source>
</evidence>
<evidence type="ECO:0000256" key="7">
    <source>
        <dbReference type="ARBA" id="ARBA00023141"/>
    </source>
</evidence>
<dbReference type="GO" id="GO:0004640">
    <property type="term" value="F:phosphoribosylanthranilate isomerase activity"/>
    <property type="evidence" value="ECO:0007669"/>
    <property type="project" value="UniProtKB-UniRule"/>
</dbReference>
<evidence type="ECO:0000256" key="3">
    <source>
        <dbReference type="ARBA" id="ARBA00012572"/>
    </source>
</evidence>
<dbReference type="GO" id="GO:0000162">
    <property type="term" value="P:L-tryptophan biosynthetic process"/>
    <property type="evidence" value="ECO:0007669"/>
    <property type="project" value="UniProtKB-UniRule"/>
</dbReference>
<keyword evidence="8 9" id="KW-0413">Isomerase</keyword>
<dbReference type="SUPFAM" id="SSF51366">
    <property type="entry name" value="Ribulose-phoshate binding barrel"/>
    <property type="match status" value="1"/>
</dbReference>
<dbReference type="InterPro" id="IPR044643">
    <property type="entry name" value="TrpF_fam"/>
</dbReference>
<keyword evidence="5 9" id="KW-0028">Amino-acid biosynthesis</keyword>
<keyword evidence="6 9" id="KW-0822">Tryptophan biosynthesis</keyword>
<evidence type="ECO:0000313" key="11">
    <source>
        <dbReference type="EMBL" id="HIR40238.1"/>
    </source>
</evidence>
<comment type="caution">
    <text evidence="11">The sequence shown here is derived from an EMBL/GenBank/DDBJ whole genome shotgun (WGS) entry which is preliminary data.</text>
</comment>
<name>A0A9D1AHX0_9FIRM</name>
<comment type="similarity">
    <text evidence="9">Belongs to the TrpF family.</text>
</comment>
<comment type="catalytic activity">
    <reaction evidence="1 9">
        <text>N-(5-phospho-beta-D-ribosyl)anthranilate = 1-(2-carboxyphenylamino)-1-deoxy-D-ribulose 5-phosphate</text>
        <dbReference type="Rhea" id="RHEA:21540"/>
        <dbReference type="ChEBI" id="CHEBI:18277"/>
        <dbReference type="ChEBI" id="CHEBI:58613"/>
        <dbReference type="EC" id="5.3.1.24"/>
    </reaction>
</comment>
<dbReference type="InterPro" id="IPR001240">
    <property type="entry name" value="PRAI_dom"/>
</dbReference>
<evidence type="ECO:0000259" key="10">
    <source>
        <dbReference type="Pfam" id="PF00697"/>
    </source>
</evidence>
<evidence type="ECO:0000256" key="4">
    <source>
        <dbReference type="ARBA" id="ARBA00022272"/>
    </source>
</evidence>
<protein>
    <recommendedName>
        <fullName evidence="4 9">N-(5'-phosphoribosyl)anthranilate isomerase</fullName>
        <shortName evidence="9">PRAI</shortName>
        <ecNumber evidence="3 9">5.3.1.24</ecNumber>
    </recommendedName>
</protein>
<dbReference type="InterPro" id="IPR013785">
    <property type="entry name" value="Aldolase_TIM"/>
</dbReference>
<dbReference type="InterPro" id="IPR011060">
    <property type="entry name" value="RibuloseP-bd_barrel"/>
</dbReference>
<accession>A0A9D1AHX0</accession>
<organism evidence="11 12">
    <name type="scientific">Candidatus Egerieicola pullicola</name>
    <dbReference type="NCBI Taxonomy" id="2840775"/>
    <lineage>
        <taxon>Bacteria</taxon>
        <taxon>Bacillati</taxon>
        <taxon>Bacillota</taxon>
        <taxon>Clostridia</taxon>
        <taxon>Eubacteriales</taxon>
        <taxon>Oscillospiraceae</taxon>
        <taxon>Oscillospiraceae incertae sedis</taxon>
        <taxon>Candidatus Egerieicola</taxon>
    </lineage>
</organism>
<reference evidence="11" key="1">
    <citation type="submission" date="2020-10" db="EMBL/GenBank/DDBJ databases">
        <authorList>
            <person name="Gilroy R."/>
        </authorList>
    </citation>
    <scope>NUCLEOTIDE SEQUENCE</scope>
    <source>
        <strain evidence="11">CHK184-25365</strain>
    </source>
</reference>
<dbReference type="PANTHER" id="PTHR42894:SF1">
    <property type="entry name" value="N-(5'-PHOSPHORIBOSYL)ANTHRANILATE ISOMERASE"/>
    <property type="match status" value="1"/>
</dbReference>
<evidence type="ECO:0000256" key="5">
    <source>
        <dbReference type="ARBA" id="ARBA00022605"/>
    </source>
</evidence>
<dbReference type="Pfam" id="PF00697">
    <property type="entry name" value="PRAI"/>
    <property type="match status" value="1"/>
</dbReference>
<dbReference type="EC" id="5.3.1.24" evidence="3 9"/>
<keyword evidence="7 9" id="KW-0057">Aromatic amino acid biosynthesis</keyword>